<dbReference type="Proteomes" id="UP001250218">
    <property type="component" value="Unassembled WGS sequence"/>
</dbReference>
<dbReference type="EMBL" id="JARQDL010000007">
    <property type="protein sequence ID" value="MDT2946048.1"/>
    <property type="molecule type" value="Genomic_DNA"/>
</dbReference>
<dbReference type="AlphaFoldDB" id="A0AAP5UBI3"/>
<comment type="caution">
    <text evidence="1">The sequence shown here is derived from an EMBL/GenBank/DDBJ whole genome shotgun (WGS) entry which is preliminary data.</text>
</comment>
<accession>A0AAP5UBI3</accession>
<gene>
    <name evidence="1" type="ORF">P7I04_08335</name>
</gene>
<name>A0AAP5UBI3_9LACT</name>
<evidence type="ECO:0000313" key="2">
    <source>
        <dbReference type="Proteomes" id="UP001250218"/>
    </source>
</evidence>
<protein>
    <submittedName>
        <fullName evidence="1">Uncharacterized protein</fullName>
    </submittedName>
</protein>
<evidence type="ECO:0000313" key="1">
    <source>
        <dbReference type="EMBL" id="MDT2946048.1"/>
    </source>
</evidence>
<dbReference type="RefSeq" id="WP_311843596.1">
    <property type="nucleotide sequence ID" value="NZ_JARQCM010000041.1"/>
</dbReference>
<sequence length="147" mass="16843">MTETAKERFYREELESIKLDLLEARPVSPSNIAKALIEADELPVTTDNLSVEKLQEYLLPYSKEMVQKIIDEKMQLVTADEFLKLHKESLTAIRENDKLQEQLNTAKKYIEHVIRTIKHDGHLGTIQTDWILPDLEKALAAIGGNDD</sequence>
<proteinExistence type="predicted"/>
<organism evidence="1 2">
    <name type="scientific">Lactococcus lactis</name>
    <dbReference type="NCBI Taxonomy" id="1358"/>
    <lineage>
        <taxon>Bacteria</taxon>
        <taxon>Bacillati</taxon>
        <taxon>Bacillota</taxon>
        <taxon>Bacilli</taxon>
        <taxon>Lactobacillales</taxon>
        <taxon>Streptococcaceae</taxon>
        <taxon>Lactococcus</taxon>
    </lineage>
</organism>
<reference evidence="1" key="1">
    <citation type="submission" date="2023-03" db="EMBL/GenBank/DDBJ databases">
        <authorList>
            <person name="Shen W."/>
            <person name="Cai J."/>
        </authorList>
    </citation>
    <scope>NUCLEOTIDE SEQUENCE</scope>
    <source>
        <strain evidence="1">Y37</strain>
    </source>
</reference>